<dbReference type="Pfam" id="PF15542">
    <property type="entry name" value="Ntox50"/>
    <property type="match status" value="1"/>
</dbReference>
<dbReference type="AlphaFoldDB" id="A0A919YLP8"/>
<keyword evidence="3" id="KW-1185">Reference proteome</keyword>
<protein>
    <recommendedName>
        <fullName evidence="1">Bacterial toxin 50 domain-containing protein</fullName>
    </recommendedName>
</protein>
<evidence type="ECO:0000259" key="1">
    <source>
        <dbReference type="Pfam" id="PF15542"/>
    </source>
</evidence>
<organism evidence="2 3">
    <name type="scientific">Paenibacillus montaniterrae</name>
    <dbReference type="NCBI Taxonomy" id="429341"/>
    <lineage>
        <taxon>Bacteria</taxon>
        <taxon>Bacillati</taxon>
        <taxon>Bacillota</taxon>
        <taxon>Bacilli</taxon>
        <taxon>Bacillales</taxon>
        <taxon>Paenibacillaceae</taxon>
        <taxon>Paenibacillus</taxon>
    </lineage>
</organism>
<dbReference type="EMBL" id="BOSE01000001">
    <property type="protein sequence ID" value="GIP14386.1"/>
    <property type="molecule type" value="Genomic_DNA"/>
</dbReference>
<reference evidence="2" key="1">
    <citation type="submission" date="2021-03" db="EMBL/GenBank/DDBJ databases">
        <title>Antimicrobial resistance genes in bacteria isolated from Japanese honey, and their potential for conferring macrolide and lincosamide resistance in the American foulbrood pathogen Paenibacillus larvae.</title>
        <authorList>
            <person name="Okamoto M."/>
            <person name="Kumagai M."/>
            <person name="Kanamori H."/>
            <person name="Takamatsu D."/>
        </authorList>
    </citation>
    <scope>NUCLEOTIDE SEQUENCE</scope>
    <source>
        <strain evidence="2">J40TS1</strain>
    </source>
</reference>
<dbReference type="GO" id="GO:0005198">
    <property type="term" value="F:structural molecule activity"/>
    <property type="evidence" value="ECO:0007669"/>
    <property type="project" value="InterPro"/>
</dbReference>
<dbReference type="Pfam" id="PF06152">
    <property type="entry name" value="Phage_min_cap2"/>
    <property type="match status" value="1"/>
</dbReference>
<feature type="domain" description="Bacterial toxin 50" evidence="1">
    <location>
        <begin position="444"/>
        <end position="546"/>
    </location>
</feature>
<proteinExistence type="predicted"/>
<dbReference type="InterPro" id="IPR029100">
    <property type="entry name" value="Ntox50"/>
</dbReference>
<dbReference type="RefSeq" id="WP_213512522.1">
    <property type="nucleotide sequence ID" value="NZ_BOSE01000001.1"/>
</dbReference>
<gene>
    <name evidence="2" type="ORF">J40TS1_00280</name>
</gene>
<dbReference type="InterPro" id="IPR009319">
    <property type="entry name" value="Phage_A118_VSP1"/>
</dbReference>
<evidence type="ECO:0000313" key="2">
    <source>
        <dbReference type="EMBL" id="GIP14386.1"/>
    </source>
</evidence>
<evidence type="ECO:0000313" key="3">
    <source>
        <dbReference type="Proteomes" id="UP000683139"/>
    </source>
</evidence>
<dbReference type="Proteomes" id="UP000683139">
    <property type="component" value="Unassembled WGS sequence"/>
</dbReference>
<sequence length="558" mass="64010">MPDPYDVREVFERMTLDLIGSLKRNLKRHQTDEIGEGFRWEQWQAGKLRALANYQKTNRRLIRAAVNEAEELTGAIVKQSYDQGSRQEESRWNRIINFFLKPFGLRRETFTGLLSIPENIKPLLPAVIRNYLDMPPPTQEDSFFALNTRKLDALQEGIMRDLQATEGAIYRKMDDVYRQVVYRTSHYVTAGAVTINQAMDMATKEFLSRGIDCITYRDGRKVNIAAYAEMALRTVSQRATFLGEGSKRDEWGVYTVVMSAHGNCSPMCLPFQGRVFIDDVYTSIDKTKAAQLSNQTGYMRLSYAMSRGAFHPNCRHTLATFFPGVSRLPDVPVEDEVALTRYDAEQQQRYMERQIRKYKRLEAGSMDDANQAKYAAKVKEWQERIRAHLADNDYLRRDRKREKVDAQLGSAERNKLLKTAADREKIKEIQKLIRSTEQPKGILRGQQNKHIPGTHEYNQYVEKLKIKGQYGPSRLTISQEEVTELVKQYAGTGSVKLNKKGEWDRKETILVNDRIIGKAVNNLTGTEADTSVFIIHYAKDGVHIVPGYPSLKKGRGNT</sequence>
<comment type="caution">
    <text evidence="2">The sequence shown here is derived from an EMBL/GenBank/DDBJ whole genome shotgun (WGS) entry which is preliminary data.</text>
</comment>
<accession>A0A919YLP8</accession>
<name>A0A919YLP8_9BACL</name>